<evidence type="ECO:0008006" key="4">
    <source>
        <dbReference type="Google" id="ProtNLM"/>
    </source>
</evidence>
<evidence type="ECO:0000256" key="1">
    <source>
        <dbReference type="SAM" id="Phobius"/>
    </source>
</evidence>
<dbReference type="RefSeq" id="WP_096357088.1">
    <property type="nucleotide sequence ID" value="NZ_AP017313.1"/>
</dbReference>
<name>A0A839SAF7_9SPHI</name>
<reference evidence="2" key="1">
    <citation type="submission" date="2020-08" db="EMBL/GenBank/DDBJ databases">
        <title>Genomic Encyclopedia of Type Strains, Phase III (KMG-III): the genomes of soil and plant-associated and newly described type strains.</title>
        <authorList>
            <person name="Whitman W."/>
        </authorList>
    </citation>
    <scope>NUCLEOTIDE SEQUENCE [LARGE SCALE GENOMIC DNA]</scope>
    <source>
        <strain evidence="2">CECT 8628</strain>
    </source>
</reference>
<protein>
    <recommendedName>
        <fullName evidence="4">QacE-like protein</fullName>
    </recommendedName>
</protein>
<dbReference type="InterPro" id="IPR045629">
    <property type="entry name" value="DUF6232"/>
</dbReference>
<sequence>MHMQEISFFENKNVIVTQTRFIVAHKVVEIKNISDVKIGSVRVYRTFKLVLALIGFLLMFFNAWRIPGIILFFVSILSVYFTDEKYSVHLNTKSGETDSLISKDRDYIEQVVKAINDAMWAYHLKTAPM</sequence>
<keyword evidence="1" id="KW-1133">Transmembrane helix</keyword>
<dbReference type="OrthoDB" id="8903924at2"/>
<organism evidence="2 3">
    <name type="scientific">Mucilaginibacter gotjawali</name>
    <dbReference type="NCBI Taxonomy" id="1550579"/>
    <lineage>
        <taxon>Bacteria</taxon>
        <taxon>Pseudomonadati</taxon>
        <taxon>Bacteroidota</taxon>
        <taxon>Sphingobacteriia</taxon>
        <taxon>Sphingobacteriales</taxon>
        <taxon>Sphingobacteriaceae</taxon>
        <taxon>Mucilaginibacter</taxon>
    </lineage>
</organism>
<gene>
    <name evidence="2" type="ORF">FHS11_000764</name>
</gene>
<keyword evidence="3" id="KW-1185">Reference proteome</keyword>
<comment type="caution">
    <text evidence="2">The sequence shown here is derived from an EMBL/GenBank/DDBJ whole genome shotgun (WGS) entry which is preliminary data.</text>
</comment>
<dbReference type="EMBL" id="JACHWX010000002">
    <property type="protein sequence ID" value="MBB3054354.1"/>
    <property type="molecule type" value="Genomic_DNA"/>
</dbReference>
<evidence type="ECO:0000313" key="3">
    <source>
        <dbReference type="Proteomes" id="UP000539265"/>
    </source>
</evidence>
<proteinExistence type="predicted"/>
<dbReference type="AlphaFoldDB" id="A0A839SAF7"/>
<dbReference type="Proteomes" id="UP000539265">
    <property type="component" value="Unassembled WGS sequence"/>
</dbReference>
<keyword evidence="1" id="KW-0812">Transmembrane</keyword>
<feature type="transmembrane region" description="Helical" evidence="1">
    <location>
        <begin position="49"/>
        <end position="81"/>
    </location>
</feature>
<accession>A0A839SAF7</accession>
<evidence type="ECO:0000313" key="2">
    <source>
        <dbReference type="EMBL" id="MBB3054354.1"/>
    </source>
</evidence>
<keyword evidence="1" id="KW-0472">Membrane</keyword>
<dbReference type="Pfam" id="PF19744">
    <property type="entry name" value="DUF6232"/>
    <property type="match status" value="1"/>
</dbReference>